<accession>A0A9D1N1N4</accession>
<comment type="caution">
    <text evidence="1">The sequence shown here is derived from an EMBL/GenBank/DDBJ whole genome shotgun (WGS) entry which is preliminary data.</text>
</comment>
<reference evidence="1" key="1">
    <citation type="submission" date="2020-10" db="EMBL/GenBank/DDBJ databases">
        <authorList>
            <person name="Gilroy R."/>
        </authorList>
    </citation>
    <scope>NUCLEOTIDE SEQUENCE</scope>
    <source>
        <strain evidence="1">CHK154-7741</strain>
    </source>
</reference>
<dbReference type="InterPro" id="IPR008798">
    <property type="entry name" value="Avirulence_B/C"/>
</dbReference>
<evidence type="ECO:0000313" key="1">
    <source>
        <dbReference type="EMBL" id="HIU93109.1"/>
    </source>
</evidence>
<reference evidence="1" key="2">
    <citation type="journal article" date="2021" name="PeerJ">
        <title>Extensive microbial diversity within the chicken gut microbiome revealed by metagenomics and culture.</title>
        <authorList>
            <person name="Gilroy R."/>
            <person name="Ravi A."/>
            <person name="Getino M."/>
            <person name="Pursley I."/>
            <person name="Horton D.L."/>
            <person name="Alikhan N.F."/>
            <person name="Baker D."/>
            <person name="Gharbi K."/>
            <person name="Hall N."/>
            <person name="Watson M."/>
            <person name="Adriaenssens E.M."/>
            <person name="Foster-Nyarko E."/>
            <person name="Jarju S."/>
            <person name="Secka A."/>
            <person name="Antonio M."/>
            <person name="Oren A."/>
            <person name="Chaudhuri R.R."/>
            <person name="La Ragione R."/>
            <person name="Hildebrand F."/>
            <person name="Pallen M.J."/>
        </authorList>
    </citation>
    <scope>NUCLEOTIDE SEQUENCE</scope>
    <source>
        <strain evidence="1">CHK154-7741</strain>
    </source>
</reference>
<dbReference type="InterPro" id="IPR036231">
    <property type="entry name" value="Avirulence_B/C_sf"/>
</dbReference>
<name>A0A9D1N1N4_9CLOT</name>
<dbReference type="Pfam" id="PF05394">
    <property type="entry name" value="AvrB_AvrC"/>
    <property type="match status" value="1"/>
</dbReference>
<proteinExistence type="predicted"/>
<sequence>MGLEDGKFTLGYINAKLNALFFEKKDSATSVESAFDNREWYEKSKYDDYSLGLSIERCAQSAEVQPFKSSMAKTTAKTPHAASEKNATAVQQEKKDAAVSSIKNSVGRAIGSVYKKTSEQGDVSNAYNDYKELSSSELAQSAVLRNLYAEAASTELLERAKDGNLTVKEYYEAKLQLAMSLLPTDGLSDEEKNLLKQHLASYTKEQLAIFIDKIKYCDSKEYNSLADTVKKMVAQAKAGKSAENAGPMSVAALMEDSVSNEPMTFEQVYFIERGVAYDSDNIDDYNKKAVMYAQCANVVARQQNVHTHLDEALQNLKLASQGAENPQVLDRLQKNLEVGILASLKELYGDDEQAIQNALKQITGDDKITYKDGKLVSSLPQAINSYSLRMIAEKLIKQTDENAAKILNGKTLEDYEREMADSYKLAYGEKNARQLAQAFEDDQKQGVQHIKTGVAIASGAVAAGSMLLFPYCSPMVGKAVIATGSLVGIAGASSVDIVENTTKYGGITEEEKREIAKEISQNALLFVASMGAGNIGNGAKAALLAKNCPKLMAVGADIGIDSTISLLSDLAITGQIDLSAEGVSQLISQLTGVLASKAAAKRTKANTADISTSQKTENNYHNQTRTTNNTSDIKEFLQSPKIKDEMRADVYKLVKEHPETIDALRKMYDAPAVMSDDFYMTMHELLAKYPDKAQQIVDDMYCVSNFKNKKYGSEFLGGDEAEFIKYLAEQSEQGRDNAYLILSSNDRFKISKAANVNPFRQLDELKKQYPQYEEDINNLALNTGRSYSQIESIIKNLSPENADEILHIASKNPNLNIDHNTNSFKILSDLKKQYPQLSDSIVELACNKNMDIIGLQKLIALMDAHPEFKTDIMRLSSEKMFDYDNIFKTLQDFQAHSEFRDIMFNPEKTDVNYISKEAPSPELKNKREAILKNIAKEVDGTQLKRLKSALGDKIYNIEWEKLIPPNASKSEIQKIFSDIYERTKFFARLKNLEDAHGKNGRWASEMNDISDKAAIRIKSGESFEDVISNIANDVRNDVKSHKRINESGANNANNEAGVPRNTYDVCDLEYQTPYDDYYYGEYKKYFDKIRSKKPPRQSPYPDMTVTNVIPELGLMVHPKASQSYDAGMRHINDRYQELTPFIEKVNSGQPLSKAELKQAKAKIAEIHYLLANIMPYRRGSAGIADAMTRALCKSLGIDLPPLKKGVALDLEAFHLNLDEYIDKWDSFFDY</sequence>
<dbReference type="AlphaFoldDB" id="A0A9D1N1N4"/>
<evidence type="ECO:0000313" key="2">
    <source>
        <dbReference type="Proteomes" id="UP000886748"/>
    </source>
</evidence>
<dbReference type="SUPFAM" id="SSF103383">
    <property type="entry name" value="Antivirulence factor"/>
    <property type="match status" value="1"/>
</dbReference>
<dbReference type="EMBL" id="DVOD01000059">
    <property type="protein sequence ID" value="HIU93109.1"/>
    <property type="molecule type" value="Genomic_DNA"/>
</dbReference>
<gene>
    <name evidence="1" type="ORF">IAD26_08260</name>
</gene>
<protein>
    <submittedName>
        <fullName evidence="1">Uncharacterized protein</fullName>
    </submittedName>
</protein>
<dbReference type="Gene3D" id="1.10.3290.20">
    <property type="match status" value="1"/>
</dbReference>
<organism evidence="1 2">
    <name type="scientific">Candidatus Limenecus avicola</name>
    <dbReference type="NCBI Taxonomy" id="2840847"/>
    <lineage>
        <taxon>Bacteria</taxon>
        <taxon>Bacillati</taxon>
        <taxon>Bacillota</taxon>
        <taxon>Clostridia</taxon>
        <taxon>Eubacteriales</taxon>
        <taxon>Clostridiaceae</taxon>
        <taxon>Clostridiaceae incertae sedis</taxon>
        <taxon>Candidatus Limenecus</taxon>
    </lineage>
</organism>
<dbReference type="Proteomes" id="UP000886748">
    <property type="component" value="Unassembled WGS sequence"/>
</dbReference>